<feature type="transmembrane region" description="Helical" evidence="15">
    <location>
        <begin position="77"/>
        <end position="101"/>
    </location>
</feature>
<feature type="transmembrane region" description="Helical" evidence="15">
    <location>
        <begin position="300"/>
        <end position="328"/>
    </location>
</feature>
<dbReference type="GO" id="GO:0009881">
    <property type="term" value="F:photoreceptor activity"/>
    <property type="evidence" value="ECO:0007669"/>
    <property type="project" value="UniProtKB-KW"/>
</dbReference>
<comment type="subcellular location">
    <subcellularLocation>
        <location evidence="1">Membrane</location>
        <topology evidence="1">Multi-pass membrane protein</topology>
    </subcellularLocation>
</comment>
<comment type="similarity">
    <text evidence="2">Belongs to the G-protein coupled receptor 1 family.</text>
</comment>
<feature type="transmembrane region" description="Helical" evidence="15">
    <location>
        <begin position="42"/>
        <end position="65"/>
    </location>
</feature>
<feature type="region of interest" description="Disordered" evidence="14">
    <location>
        <begin position="272"/>
        <end position="295"/>
    </location>
</feature>
<comment type="caution">
    <text evidence="17">The sequence shown here is derived from an EMBL/GenBank/DDBJ whole genome shotgun (WGS) entry which is preliminary data.</text>
</comment>
<evidence type="ECO:0000256" key="1">
    <source>
        <dbReference type="ARBA" id="ARBA00004141"/>
    </source>
</evidence>
<evidence type="ECO:0000256" key="13">
    <source>
        <dbReference type="ARBA" id="ARBA00023305"/>
    </source>
</evidence>
<dbReference type="Proteomes" id="UP000820818">
    <property type="component" value="Linkage Group LG8"/>
</dbReference>
<evidence type="ECO:0000256" key="5">
    <source>
        <dbReference type="ARBA" id="ARBA00022692"/>
    </source>
</evidence>
<dbReference type="SUPFAM" id="SSF81321">
    <property type="entry name" value="Family A G protein-coupled receptor-like"/>
    <property type="match status" value="1"/>
</dbReference>
<feature type="transmembrane region" description="Helical" evidence="15">
    <location>
        <begin position="215"/>
        <end position="239"/>
    </location>
</feature>
<dbReference type="InterPro" id="IPR050125">
    <property type="entry name" value="GPCR_opsins"/>
</dbReference>
<dbReference type="PANTHER" id="PTHR24240">
    <property type="entry name" value="OPSIN"/>
    <property type="match status" value="1"/>
</dbReference>
<keyword evidence="4" id="KW-0716">Sensory transduction</keyword>
<evidence type="ECO:0000256" key="8">
    <source>
        <dbReference type="ARBA" id="ARBA00022991"/>
    </source>
</evidence>
<keyword evidence="7 15" id="KW-1133">Transmembrane helix</keyword>
<gene>
    <name evidence="17" type="ORF">GHT06_019859</name>
</gene>
<evidence type="ECO:0000259" key="16">
    <source>
        <dbReference type="PROSITE" id="PS50262"/>
    </source>
</evidence>
<accession>A0AAD5KKN7</accession>
<dbReference type="Gene3D" id="1.20.1070.10">
    <property type="entry name" value="Rhodopsin 7-helix transmembrane proteins"/>
    <property type="match status" value="1"/>
</dbReference>
<feature type="transmembrane region" description="Helical" evidence="15">
    <location>
        <begin position="113"/>
        <end position="136"/>
    </location>
</feature>
<feature type="compositionally biased region" description="Low complexity" evidence="14">
    <location>
        <begin position="275"/>
        <end position="284"/>
    </location>
</feature>
<dbReference type="InterPro" id="IPR000276">
    <property type="entry name" value="GPCR_Rhodpsn"/>
</dbReference>
<evidence type="ECO:0000256" key="10">
    <source>
        <dbReference type="ARBA" id="ARBA00023136"/>
    </source>
</evidence>
<dbReference type="AlphaFoldDB" id="A0AAD5KKN7"/>
<dbReference type="InterPro" id="IPR027430">
    <property type="entry name" value="Retinal_BS"/>
</dbReference>
<evidence type="ECO:0000256" key="4">
    <source>
        <dbReference type="ARBA" id="ARBA00022606"/>
    </source>
</evidence>
<keyword evidence="18" id="KW-1185">Reference proteome</keyword>
<keyword evidence="13" id="KW-0844">Vision</keyword>
<dbReference type="GO" id="GO:0004930">
    <property type="term" value="F:G protein-coupled receptor activity"/>
    <property type="evidence" value="ECO:0007669"/>
    <property type="project" value="UniProtKB-KW"/>
</dbReference>
<keyword evidence="5 15" id="KW-0812">Transmembrane</keyword>
<evidence type="ECO:0000256" key="14">
    <source>
        <dbReference type="SAM" id="MobiDB-lite"/>
    </source>
</evidence>
<keyword evidence="3" id="KW-0600">Photoreceptor protein</keyword>
<feature type="region of interest" description="Disordered" evidence="14">
    <location>
        <begin position="476"/>
        <end position="516"/>
    </location>
</feature>
<keyword evidence="9" id="KW-0297">G-protein coupled receptor</keyword>
<evidence type="ECO:0000313" key="17">
    <source>
        <dbReference type="EMBL" id="KAI9554586.1"/>
    </source>
</evidence>
<organism evidence="17 18">
    <name type="scientific">Daphnia sinensis</name>
    <dbReference type="NCBI Taxonomy" id="1820382"/>
    <lineage>
        <taxon>Eukaryota</taxon>
        <taxon>Metazoa</taxon>
        <taxon>Ecdysozoa</taxon>
        <taxon>Arthropoda</taxon>
        <taxon>Crustacea</taxon>
        <taxon>Branchiopoda</taxon>
        <taxon>Diplostraca</taxon>
        <taxon>Cladocera</taxon>
        <taxon>Anomopoda</taxon>
        <taxon>Daphniidae</taxon>
        <taxon>Daphnia</taxon>
        <taxon>Daphnia similis group</taxon>
    </lineage>
</organism>
<evidence type="ECO:0000256" key="15">
    <source>
        <dbReference type="SAM" id="Phobius"/>
    </source>
</evidence>
<evidence type="ECO:0000256" key="6">
    <source>
        <dbReference type="ARBA" id="ARBA00022925"/>
    </source>
</evidence>
<evidence type="ECO:0000256" key="7">
    <source>
        <dbReference type="ARBA" id="ARBA00022989"/>
    </source>
</evidence>
<dbReference type="GO" id="GO:0007601">
    <property type="term" value="P:visual perception"/>
    <property type="evidence" value="ECO:0007669"/>
    <property type="project" value="UniProtKB-KW"/>
</dbReference>
<keyword evidence="6" id="KW-0681">Retinal protein</keyword>
<sequence length="573" mass="63408">MDFIDGEPWPLEEGDLTDDSFTNGSSGIGPQLLMPVWAYQSAAVYLIFISIMGLITNIIVVVVILSDPQKMTPLNWMLLNLACSDGTIAGFGTTVSTAAALQFGWPFGQEMCVAYAMIMSTAGIGSITTLTALALWRCQLVVYCPAKRGSAFANNNNNGGRLGYCRAALLLAIIWTYSLAVTCPPLFGWGRYDREASHISCSVNWESKMDNNRSYIFYMFALGLFVPLVIIVASYVSILRVVKKTGKFRNTALASLKQKQQSDQQITADLQEVKQQSNVNNNQQRKSPKSSNGDAAEKRVTVMVACMVGAFMTAWTPYSILALFETFIGGPNNSRNNVSSFQEDDNETVVYFVGGISPGFATIPSLFAKTSAVLNPLIYGLLNTQFRAAWEKFSLRFLRRHRHRRQCSQDMMGVSMNATSRRLRHLLDFSYTMKPSLTVNLPMAEIIPILNNESHPEPQYRSTSFRIVGAQPATQILPQCQSTGKQDRRTGSRSRSNSLDDRGVTNESSKCVPRNPIQHEQPVKLVVVRLLSDSTSCCYTTDETSLDASSCPAGHSPFKNRFNKGKNNQPQQV</sequence>
<name>A0AAD5KKN7_9CRUS</name>
<evidence type="ECO:0000313" key="18">
    <source>
        <dbReference type="Proteomes" id="UP000820818"/>
    </source>
</evidence>
<feature type="transmembrane region" description="Helical" evidence="15">
    <location>
        <begin position="167"/>
        <end position="187"/>
    </location>
</feature>
<keyword evidence="11" id="KW-0675">Receptor</keyword>
<feature type="domain" description="G-protein coupled receptors family 1 profile" evidence="16">
    <location>
        <begin position="56"/>
        <end position="379"/>
    </location>
</feature>
<dbReference type="GO" id="GO:0007602">
    <property type="term" value="P:phototransduction"/>
    <property type="evidence" value="ECO:0007669"/>
    <property type="project" value="UniProtKB-KW"/>
</dbReference>
<dbReference type="GO" id="GO:0016020">
    <property type="term" value="C:membrane"/>
    <property type="evidence" value="ECO:0007669"/>
    <property type="project" value="UniProtKB-SubCell"/>
</dbReference>
<dbReference type="InterPro" id="IPR017452">
    <property type="entry name" value="GPCR_Rhodpsn_7TM"/>
</dbReference>
<evidence type="ECO:0000256" key="3">
    <source>
        <dbReference type="ARBA" id="ARBA00022543"/>
    </source>
</evidence>
<evidence type="ECO:0000256" key="2">
    <source>
        <dbReference type="ARBA" id="ARBA00010663"/>
    </source>
</evidence>
<dbReference type="EMBL" id="WJBH02000008">
    <property type="protein sequence ID" value="KAI9554586.1"/>
    <property type="molecule type" value="Genomic_DNA"/>
</dbReference>
<dbReference type="PROSITE" id="PS50262">
    <property type="entry name" value="G_PROTEIN_RECEP_F1_2"/>
    <property type="match status" value="1"/>
</dbReference>
<feature type="region of interest" description="Disordered" evidence="14">
    <location>
        <begin position="542"/>
        <end position="573"/>
    </location>
</feature>
<evidence type="ECO:0000256" key="12">
    <source>
        <dbReference type="ARBA" id="ARBA00023224"/>
    </source>
</evidence>
<keyword evidence="12" id="KW-0807">Transducer</keyword>
<protein>
    <submittedName>
        <fullName evidence="17">Pteropsin8</fullName>
    </submittedName>
</protein>
<keyword evidence="10 15" id="KW-0472">Membrane</keyword>
<dbReference type="CDD" id="cd14969">
    <property type="entry name" value="7tmA_Opsins_type2_animals"/>
    <property type="match status" value="1"/>
</dbReference>
<evidence type="ECO:0000256" key="11">
    <source>
        <dbReference type="ARBA" id="ARBA00023170"/>
    </source>
</evidence>
<proteinExistence type="inferred from homology"/>
<reference evidence="17 18" key="1">
    <citation type="submission" date="2022-05" db="EMBL/GenBank/DDBJ databases">
        <title>A multi-omics perspective on studying reproductive biology in Daphnia sinensis.</title>
        <authorList>
            <person name="Jia J."/>
        </authorList>
    </citation>
    <scope>NUCLEOTIDE SEQUENCE [LARGE SCALE GENOMIC DNA]</scope>
    <source>
        <strain evidence="17 18">WSL</strain>
    </source>
</reference>
<dbReference type="Pfam" id="PF00001">
    <property type="entry name" value="7tm_1"/>
    <property type="match status" value="1"/>
</dbReference>
<dbReference type="PRINTS" id="PR00237">
    <property type="entry name" value="GPCRRHODOPSN"/>
</dbReference>
<keyword evidence="8" id="KW-0157">Chromophore</keyword>
<evidence type="ECO:0000256" key="9">
    <source>
        <dbReference type="ARBA" id="ARBA00023040"/>
    </source>
</evidence>
<dbReference type="PROSITE" id="PS00238">
    <property type="entry name" value="OPSIN"/>
    <property type="match status" value="1"/>
</dbReference>